<comment type="similarity">
    <text evidence="2">Belongs to the NlpA lipoprotein family.</text>
</comment>
<name>A0A1Q2LJD0_9HELI</name>
<dbReference type="InterPro" id="IPR004872">
    <property type="entry name" value="Lipoprotein_NlpA"/>
</dbReference>
<dbReference type="Gene3D" id="3.40.190.10">
    <property type="entry name" value="Periplasmic binding protein-like II"/>
    <property type="match status" value="2"/>
</dbReference>
<evidence type="ECO:0000256" key="2">
    <source>
        <dbReference type="ARBA" id="ARBA00008973"/>
    </source>
</evidence>
<comment type="subcellular location">
    <subcellularLocation>
        <location evidence="1">Membrane</location>
        <topology evidence="1">Lipid-anchor</topology>
    </subcellularLocation>
</comment>
<keyword evidence="5" id="KW-0564">Palmitate</keyword>
<proteinExistence type="inferred from homology"/>
<dbReference type="RefSeq" id="WP_005219183.1">
    <property type="nucleotide sequence ID" value="NZ_CABKOK010000004.1"/>
</dbReference>
<keyword evidence="3 7" id="KW-0732">Signal</keyword>
<evidence type="ECO:0000313" key="8">
    <source>
        <dbReference type="EMBL" id="AQQ60600.1"/>
    </source>
</evidence>
<gene>
    <name evidence="8" type="ORF">XJ32_11535</name>
</gene>
<dbReference type="CDD" id="cd13597">
    <property type="entry name" value="PBP2_lipoprotein_Tp32"/>
    <property type="match status" value="1"/>
</dbReference>
<evidence type="ECO:0000256" key="4">
    <source>
        <dbReference type="ARBA" id="ARBA00023136"/>
    </source>
</evidence>
<evidence type="ECO:0000313" key="9">
    <source>
        <dbReference type="Proteomes" id="UP000188298"/>
    </source>
</evidence>
<dbReference type="PANTHER" id="PTHR30429:SF0">
    <property type="entry name" value="METHIONINE-BINDING LIPOPROTEIN METQ"/>
    <property type="match status" value="1"/>
</dbReference>
<keyword evidence="4" id="KW-0472">Membrane</keyword>
<accession>A0A1Q2LJD0</accession>
<feature type="chain" id="PRO_5010312048" evidence="7">
    <location>
        <begin position="25"/>
        <end position="261"/>
    </location>
</feature>
<evidence type="ECO:0000256" key="1">
    <source>
        <dbReference type="ARBA" id="ARBA00004635"/>
    </source>
</evidence>
<evidence type="ECO:0000256" key="3">
    <source>
        <dbReference type="ARBA" id="ARBA00022729"/>
    </source>
</evidence>
<keyword evidence="6" id="KW-0449">Lipoprotein</keyword>
<dbReference type="SUPFAM" id="SSF53850">
    <property type="entry name" value="Periplasmic binding protein-like II"/>
    <property type="match status" value="1"/>
</dbReference>
<dbReference type="AlphaFoldDB" id="A0A1Q2LJD0"/>
<sequence length="261" mass="28419">MRKFVSTSILVAGLALGSLQTMFAGEVKVGATPVPHAAILKSVIPMLDKKGVQLKIVEFTDYVTPNLALADKSLDANFMQHLPYLEKINKDKNLNLVSVGQVHVEPLGVYSKKLKKLDELQSGAKIAIPSDPTNAARALILLHNNGVIVLKDPKNLTATLRDIKKNPKKLKIMTAEAALLPKMLDDVAFAVINGNFAMQNGLSSKDTIAIEDSRSPYANILVVRAGDENKPDILELKKALQSPEVKKFIEDTYKGEVVPAF</sequence>
<evidence type="ECO:0000256" key="6">
    <source>
        <dbReference type="ARBA" id="ARBA00023288"/>
    </source>
</evidence>
<dbReference type="KEGG" id="hbl:XJ32_11535"/>
<dbReference type="PIRSF" id="PIRSF002854">
    <property type="entry name" value="MetQ"/>
    <property type="match status" value="1"/>
</dbReference>
<reference evidence="8 9" key="1">
    <citation type="submission" date="2017-02" db="EMBL/GenBank/DDBJ databases">
        <title>Whole genome sequencing of Helicobacter bilis strain AAQJH.</title>
        <authorList>
            <person name="Conlan S."/>
            <person name="Thomas P.J."/>
            <person name="Mullikin J."/>
            <person name="Palmore T.N."/>
            <person name="Frank K.M."/>
            <person name="Segre J.A."/>
        </authorList>
    </citation>
    <scope>NUCLEOTIDE SEQUENCE [LARGE SCALE GENOMIC DNA]</scope>
    <source>
        <strain evidence="8 9">AAQJH</strain>
    </source>
</reference>
<organism evidence="8 9">
    <name type="scientific">Helicobacter bilis</name>
    <dbReference type="NCBI Taxonomy" id="37372"/>
    <lineage>
        <taxon>Bacteria</taxon>
        <taxon>Pseudomonadati</taxon>
        <taxon>Campylobacterota</taxon>
        <taxon>Epsilonproteobacteria</taxon>
        <taxon>Campylobacterales</taxon>
        <taxon>Helicobacteraceae</taxon>
        <taxon>Helicobacter</taxon>
    </lineage>
</organism>
<dbReference type="Pfam" id="PF03180">
    <property type="entry name" value="Lipoprotein_9"/>
    <property type="match status" value="1"/>
</dbReference>
<dbReference type="PANTHER" id="PTHR30429">
    <property type="entry name" value="D-METHIONINE-BINDING LIPOPROTEIN METQ"/>
    <property type="match status" value="1"/>
</dbReference>
<protein>
    <submittedName>
        <fullName evidence="8">Methionine ABC transporter substrate-binding protein</fullName>
    </submittedName>
</protein>
<feature type="signal peptide" evidence="7">
    <location>
        <begin position="1"/>
        <end position="24"/>
    </location>
</feature>
<dbReference type="GO" id="GO:0016020">
    <property type="term" value="C:membrane"/>
    <property type="evidence" value="ECO:0007669"/>
    <property type="project" value="UniProtKB-SubCell"/>
</dbReference>
<evidence type="ECO:0000256" key="7">
    <source>
        <dbReference type="SAM" id="SignalP"/>
    </source>
</evidence>
<dbReference type="EMBL" id="CP019645">
    <property type="protein sequence ID" value="AQQ60600.1"/>
    <property type="molecule type" value="Genomic_DNA"/>
</dbReference>
<evidence type="ECO:0000256" key="5">
    <source>
        <dbReference type="ARBA" id="ARBA00023139"/>
    </source>
</evidence>
<dbReference type="Proteomes" id="UP000188298">
    <property type="component" value="Chromosome"/>
</dbReference>